<dbReference type="AlphaFoldDB" id="A0A9Q8LGV5"/>
<protein>
    <submittedName>
        <fullName evidence="1">Uncharacterized protein</fullName>
    </submittedName>
</protein>
<dbReference type="PANTHER" id="PTHR42085">
    <property type="entry name" value="F-BOX DOMAIN-CONTAINING PROTEIN"/>
    <property type="match status" value="1"/>
</dbReference>
<reference evidence="1" key="1">
    <citation type="submission" date="2021-12" db="EMBL/GenBank/DDBJ databases">
        <authorList>
            <person name="Zaccaron A."/>
            <person name="Stergiopoulos I."/>
        </authorList>
    </citation>
    <scope>NUCLEOTIDE SEQUENCE</scope>
    <source>
        <strain evidence="1">Race5_Kim</strain>
    </source>
</reference>
<organism evidence="1 2">
    <name type="scientific">Passalora fulva</name>
    <name type="common">Tomato leaf mold</name>
    <name type="synonym">Cladosporium fulvum</name>
    <dbReference type="NCBI Taxonomy" id="5499"/>
    <lineage>
        <taxon>Eukaryota</taxon>
        <taxon>Fungi</taxon>
        <taxon>Dikarya</taxon>
        <taxon>Ascomycota</taxon>
        <taxon>Pezizomycotina</taxon>
        <taxon>Dothideomycetes</taxon>
        <taxon>Dothideomycetidae</taxon>
        <taxon>Mycosphaerellales</taxon>
        <taxon>Mycosphaerellaceae</taxon>
        <taxon>Fulvia</taxon>
    </lineage>
</organism>
<dbReference type="OrthoDB" id="62952at2759"/>
<dbReference type="EMBL" id="CP090167">
    <property type="protein sequence ID" value="UJO17212.1"/>
    <property type="molecule type" value="Genomic_DNA"/>
</dbReference>
<gene>
    <name evidence="1" type="ORF">CLAFUR5_06462</name>
</gene>
<dbReference type="RefSeq" id="XP_047761578.1">
    <property type="nucleotide sequence ID" value="XM_047905610.1"/>
</dbReference>
<evidence type="ECO:0000313" key="2">
    <source>
        <dbReference type="Proteomes" id="UP000756132"/>
    </source>
</evidence>
<keyword evidence="2" id="KW-1185">Reference proteome</keyword>
<dbReference type="Proteomes" id="UP000756132">
    <property type="component" value="Chromosome 5"/>
</dbReference>
<proteinExistence type="predicted"/>
<reference evidence="1" key="2">
    <citation type="journal article" date="2022" name="Microb. Genom.">
        <title>A chromosome-scale genome assembly of the tomato pathogen Cladosporium fulvum reveals a compartmentalized genome architecture and the presence of a dispensable chromosome.</title>
        <authorList>
            <person name="Zaccaron A.Z."/>
            <person name="Chen L.H."/>
            <person name="Samaras A."/>
            <person name="Stergiopoulos I."/>
        </authorList>
    </citation>
    <scope>NUCLEOTIDE SEQUENCE</scope>
    <source>
        <strain evidence="1">Race5_Kim</strain>
    </source>
</reference>
<evidence type="ECO:0000313" key="1">
    <source>
        <dbReference type="EMBL" id="UJO17212.1"/>
    </source>
</evidence>
<name>A0A9Q8LGV5_PASFU</name>
<accession>A0A9Q8LGV5</accession>
<dbReference type="InterPro" id="IPR038883">
    <property type="entry name" value="AN11006-like"/>
</dbReference>
<dbReference type="PANTHER" id="PTHR42085:SF2">
    <property type="entry name" value="F-BOX DOMAIN-CONTAINING PROTEIN"/>
    <property type="match status" value="1"/>
</dbReference>
<dbReference type="KEGG" id="ffu:CLAFUR5_06462"/>
<sequence>MTNFSDLPQAVRERIYRMHLVQDEPLDFGAFLRAVKQAPYARGRFMPPVCQISKKIEKEAATIFYNENSFEFPGLADIRLFLSKSILRHHKFIHHIGFKYKSASYDGSEVLKRVGRLKGLKVLTIRLDERDMVRDMLRRYGNGIAWDSGGTFTPQQQMKLLRFPAMSALLTISGLQEVRLLKLHDFNKDESDGPIPGGFFETRVRSQLTSVKEEETNASQGTSTFRFLDLPAELRNRVYELVLTVEGPIHPSKQDPTSAPRWSAEKAAPSSVLGILQTSKQIHDEADGLFYHHNQFNFYNPMQFQSFITDIGSLRASMLRNIAIHYQNTRIGGVDTADIAFGQLRQLRGLRRVTVIMDRMWSWQLRERERSAWIQTVEANPGDLSGIPRLFDLRGLDHVEVQDPPLDKAIERLSTEKGYPYFTANTAQNRINRAIAKMGFALKHFNEALADAQLGKVNRKLLKHNCWQSWDVFPSLEHDGIQDLDKAT</sequence>
<dbReference type="GeneID" id="71986340"/>